<dbReference type="SUPFAM" id="SSF111038">
    <property type="entry name" value="YjbQ-like"/>
    <property type="match status" value="1"/>
</dbReference>
<organism evidence="2">
    <name type="scientific">hydrocarbon metagenome</name>
    <dbReference type="NCBI Taxonomy" id="938273"/>
    <lineage>
        <taxon>unclassified sequences</taxon>
        <taxon>metagenomes</taxon>
        <taxon>ecological metagenomes</taxon>
    </lineage>
</organism>
<dbReference type="InterPro" id="IPR035917">
    <property type="entry name" value="YjbQ-like_sf"/>
</dbReference>
<comment type="caution">
    <text evidence="2">The sequence shown here is derived from an EMBL/GenBank/DDBJ whole genome shotgun (WGS) entry which is preliminary data.</text>
</comment>
<reference evidence="2" key="1">
    <citation type="journal article" date="2015" name="Proc. Natl. Acad. Sci. U.S.A.">
        <title>Networks of energetic and metabolic interactions define dynamics in microbial communities.</title>
        <authorList>
            <person name="Embree M."/>
            <person name="Liu J.K."/>
            <person name="Al-Bassam M.M."/>
            <person name="Zengler K."/>
        </authorList>
    </citation>
    <scope>NUCLEOTIDE SEQUENCE</scope>
</reference>
<dbReference type="InterPro" id="IPR001602">
    <property type="entry name" value="UPF0047_YjbQ-like"/>
</dbReference>
<dbReference type="PANTHER" id="PTHR30615">
    <property type="entry name" value="UNCHARACTERIZED PROTEIN YJBQ-RELATED"/>
    <property type="match status" value="1"/>
</dbReference>
<dbReference type="PANTHER" id="PTHR30615:SF8">
    <property type="entry name" value="UPF0047 PROTEIN C4A8.02C"/>
    <property type="match status" value="1"/>
</dbReference>
<dbReference type="EMBL" id="LNQE01000875">
    <property type="protein sequence ID" value="KUG23964.1"/>
    <property type="molecule type" value="Genomic_DNA"/>
</dbReference>
<dbReference type="AlphaFoldDB" id="A0A0W8FSY6"/>
<dbReference type="PROSITE" id="PS01314">
    <property type="entry name" value="UPF0047"/>
    <property type="match status" value="1"/>
</dbReference>
<dbReference type="Gene3D" id="2.60.120.460">
    <property type="entry name" value="YjbQ-like"/>
    <property type="match status" value="1"/>
</dbReference>
<evidence type="ECO:0008006" key="3">
    <source>
        <dbReference type="Google" id="ProtNLM"/>
    </source>
</evidence>
<dbReference type="Pfam" id="PF01894">
    <property type="entry name" value="YjbQ"/>
    <property type="match status" value="1"/>
</dbReference>
<gene>
    <name evidence="2" type="ORF">ASZ90_006237</name>
</gene>
<name>A0A0W8FSY6_9ZZZZ</name>
<accession>A0A0W8FSY6</accession>
<proteinExistence type="inferred from homology"/>
<evidence type="ECO:0000313" key="2">
    <source>
        <dbReference type="EMBL" id="KUG23964.1"/>
    </source>
</evidence>
<sequence length="226" mass="25243">MYIFNCRSNSEKTGFPPAQAFPACAGQAVPTSRGSRRHFFILLTQDEEFFKFFLNRRLMLYFIPIRCASGIVRLNLQTLLSSFSESLTMIVTQTISLSTKGYCDIINITPQVLAILKQSSVADGLVTVFCPGSTGAITTIEYESGVLEDLKTALERIAPSNIHYKHDSRWGDGNGFSHVRAALMKPSLSVPVVSGRMTLGTWQQIVFIDFDNRDRHREIVVQILGE</sequence>
<evidence type="ECO:0000256" key="1">
    <source>
        <dbReference type="ARBA" id="ARBA00005534"/>
    </source>
</evidence>
<dbReference type="NCBIfam" id="TIGR00149">
    <property type="entry name" value="TIGR00149_YjbQ"/>
    <property type="match status" value="1"/>
</dbReference>
<comment type="similarity">
    <text evidence="1">Belongs to the UPF0047 family.</text>
</comment>
<protein>
    <recommendedName>
        <fullName evidence="3">Secondary thiamine-phosphate synthase enzyme</fullName>
    </recommendedName>
</protein>